<dbReference type="OrthoDB" id="9802309at2"/>
<dbReference type="InterPro" id="IPR032819">
    <property type="entry name" value="TruB_C"/>
</dbReference>
<proteinExistence type="inferred from homology"/>
<evidence type="ECO:0000256" key="3">
    <source>
        <dbReference type="ARBA" id="ARBA00022694"/>
    </source>
</evidence>
<dbReference type="EMBL" id="CP014163">
    <property type="protein sequence ID" value="AMC00026.1"/>
    <property type="molecule type" value="Genomic_DNA"/>
</dbReference>
<dbReference type="InterPro" id="IPR014780">
    <property type="entry name" value="tRNA_psdUridine_synth_TruB"/>
</dbReference>
<dbReference type="EC" id="5.4.99.25" evidence="5"/>
<dbReference type="NCBIfam" id="TIGR00431">
    <property type="entry name" value="TruB"/>
    <property type="match status" value="1"/>
</dbReference>
<evidence type="ECO:0000256" key="1">
    <source>
        <dbReference type="ARBA" id="ARBA00000385"/>
    </source>
</evidence>
<dbReference type="GO" id="GO:0160148">
    <property type="term" value="F:tRNA pseudouridine(55) synthase activity"/>
    <property type="evidence" value="ECO:0007669"/>
    <property type="project" value="UniProtKB-EC"/>
</dbReference>
<reference evidence="8 9" key="1">
    <citation type="journal article" date="2016" name="Genome Announc.">
        <title>Complete Genome Sequences of Aerococcus christensenii CCUG 28831T, Aerococcus sanguinicola CCUG 43001T, Aerococcus urinae CCUG 36881T, Aerococcus urinaeequi CCUG 28094T, Aerococcus urinaehominis CCUG 42038 BT, and Aerococcus viridans CCUG 4311T.</title>
        <authorList>
            <person name="Carkaci D."/>
            <person name="Dargis R."/>
            <person name="Nielsen X.C."/>
            <person name="Skovgaard O."/>
            <person name="Fuursted K."/>
            <person name="Christensen J.J."/>
        </authorList>
    </citation>
    <scope>NUCLEOTIDE SEQUENCE [LARGE SCALE GENOMIC DNA]</scope>
    <source>
        <strain evidence="8 9">CCUG42038B</strain>
    </source>
</reference>
<feature type="domain" description="Pseudouridine synthase II N-terminal" evidence="6">
    <location>
        <begin position="23"/>
        <end position="179"/>
    </location>
</feature>
<keyword evidence="4 5" id="KW-0413">Isomerase</keyword>
<comment type="function">
    <text evidence="5">Responsible for synthesis of pseudouridine from uracil-55 in the psi GC loop of transfer RNAs.</text>
</comment>
<keyword evidence="3 5" id="KW-0819">tRNA processing</keyword>
<dbReference type="SUPFAM" id="SSF55120">
    <property type="entry name" value="Pseudouridine synthase"/>
    <property type="match status" value="1"/>
</dbReference>
<dbReference type="InterPro" id="IPR002501">
    <property type="entry name" value="PsdUridine_synth_N"/>
</dbReference>
<keyword evidence="9" id="KW-1185">Reference proteome</keyword>
<evidence type="ECO:0000259" key="6">
    <source>
        <dbReference type="Pfam" id="PF01509"/>
    </source>
</evidence>
<organism evidence="8 9">
    <name type="scientific">Aerococcus urinaehominis</name>
    <dbReference type="NCBI Taxonomy" id="128944"/>
    <lineage>
        <taxon>Bacteria</taxon>
        <taxon>Bacillati</taxon>
        <taxon>Bacillota</taxon>
        <taxon>Bacilli</taxon>
        <taxon>Lactobacillales</taxon>
        <taxon>Aerococcaceae</taxon>
        <taxon>Aerococcus</taxon>
    </lineage>
</organism>
<evidence type="ECO:0000256" key="2">
    <source>
        <dbReference type="ARBA" id="ARBA00005642"/>
    </source>
</evidence>
<evidence type="ECO:0000313" key="8">
    <source>
        <dbReference type="EMBL" id="AMC00026.1"/>
    </source>
</evidence>
<gene>
    <name evidence="5 8" type="primary">truB</name>
    <name evidence="8" type="ORF">AWM75_01885</name>
</gene>
<dbReference type="Proteomes" id="UP000062260">
    <property type="component" value="Chromosome"/>
</dbReference>
<name>A0A0X8FMJ9_9LACT</name>
<dbReference type="FunFam" id="3.30.2350.10:FF:000011">
    <property type="entry name" value="tRNA pseudouridine synthase B"/>
    <property type="match status" value="1"/>
</dbReference>
<dbReference type="KEGG" id="auh:AWM75_01885"/>
<dbReference type="AlphaFoldDB" id="A0A0X8FMJ9"/>
<comment type="similarity">
    <text evidence="2 5">Belongs to the pseudouridine synthase TruB family. Type 1 subfamily.</text>
</comment>
<evidence type="ECO:0000256" key="4">
    <source>
        <dbReference type="ARBA" id="ARBA00023235"/>
    </source>
</evidence>
<evidence type="ECO:0000256" key="5">
    <source>
        <dbReference type="HAMAP-Rule" id="MF_01080"/>
    </source>
</evidence>
<dbReference type="GO" id="GO:0031119">
    <property type="term" value="P:tRNA pseudouridine synthesis"/>
    <property type="evidence" value="ECO:0007669"/>
    <property type="project" value="UniProtKB-UniRule"/>
</dbReference>
<dbReference type="Pfam" id="PF16198">
    <property type="entry name" value="TruB_C_2"/>
    <property type="match status" value="1"/>
</dbReference>
<dbReference type="STRING" id="128944.AWM75_01885"/>
<dbReference type="HAMAP" id="MF_01080">
    <property type="entry name" value="TruB_bact"/>
    <property type="match status" value="1"/>
</dbReference>
<dbReference type="CDD" id="cd02573">
    <property type="entry name" value="PseudoU_synth_EcTruB"/>
    <property type="match status" value="1"/>
</dbReference>
<feature type="domain" description="tRNA pseudouridylate synthase B C-terminal" evidence="7">
    <location>
        <begin position="180"/>
        <end position="237"/>
    </location>
</feature>
<dbReference type="GO" id="GO:1990481">
    <property type="term" value="P:mRNA pseudouridine synthesis"/>
    <property type="evidence" value="ECO:0007669"/>
    <property type="project" value="TreeGrafter"/>
</dbReference>
<comment type="catalytic activity">
    <reaction evidence="1 5">
        <text>uridine(55) in tRNA = pseudouridine(55) in tRNA</text>
        <dbReference type="Rhea" id="RHEA:42532"/>
        <dbReference type="Rhea" id="RHEA-COMP:10101"/>
        <dbReference type="Rhea" id="RHEA-COMP:10102"/>
        <dbReference type="ChEBI" id="CHEBI:65314"/>
        <dbReference type="ChEBI" id="CHEBI:65315"/>
        <dbReference type="EC" id="5.4.99.25"/>
    </reaction>
</comment>
<feature type="active site" description="Nucleophile" evidence="5">
    <location>
        <position position="38"/>
    </location>
</feature>
<dbReference type="Pfam" id="PF01509">
    <property type="entry name" value="TruB_N"/>
    <property type="match status" value="1"/>
</dbReference>
<sequence length="300" mass="33957">MNGIIPLWKPRGMTSHDCVFKLRKILKTKKIGHTGTLDPNVDGVLPICVGQATKMVEFFMDKTKIYQGQITLGFATDTEDMDGQIVEESFIKQAISDSEIDQALARFKGEISQIPPMYSAVKVNGKRLYEYARQGLSVDRPERQVRIDYFKRLSDSVYDAKKGQQTFNFEVQCGRGTYVRTLAYDLGRELGVPATMTQLTRVACLPFKSAQCLTLDQVADLTGQGDHSFLLPLETAVSHLDKYQAPNHLEKLIINGAVLDRQDFPQELKFPCRIYIDQHLKAIYQDHPSKSGKIKPMKMF</sequence>
<dbReference type="PANTHER" id="PTHR13767:SF2">
    <property type="entry name" value="PSEUDOURIDYLATE SYNTHASE TRUB1"/>
    <property type="match status" value="1"/>
</dbReference>
<dbReference type="GO" id="GO:0003723">
    <property type="term" value="F:RNA binding"/>
    <property type="evidence" value="ECO:0007669"/>
    <property type="project" value="InterPro"/>
</dbReference>
<dbReference type="InterPro" id="IPR020103">
    <property type="entry name" value="PsdUridine_synth_cat_dom_sf"/>
</dbReference>
<dbReference type="RefSeq" id="WP_067980844.1">
    <property type="nucleotide sequence ID" value="NZ_CP014163.1"/>
</dbReference>
<protein>
    <recommendedName>
        <fullName evidence="5">tRNA pseudouridine synthase B</fullName>
        <ecNumber evidence="5">5.4.99.25</ecNumber>
    </recommendedName>
    <alternativeName>
        <fullName evidence="5">tRNA pseudouridine(55) synthase</fullName>
        <shortName evidence="5">Psi55 synthase</shortName>
    </alternativeName>
    <alternativeName>
        <fullName evidence="5">tRNA pseudouridylate synthase</fullName>
    </alternativeName>
    <alternativeName>
        <fullName evidence="5">tRNA-uridine isomerase</fullName>
    </alternativeName>
</protein>
<evidence type="ECO:0000259" key="7">
    <source>
        <dbReference type="Pfam" id="PF16198"/>
    </source>
</evidence>
<dbReference type="Gene3D" id="3.30.2350.10">
    <property type="entry name" value="Pseudouridine synthase"/>
    <property type="match status" value="1"/>
</dbReference>
<accession>A0A0X8FMJ9</accession>
<evidence type="ECO:0000313" key="9">
    <source>
        <dbReference type="Proteomes" id="UP000062260"/>
    </source>
</evidence>
<dbReference type="PANTHER" id="PTHR13767">
    <property type="entry name" value="TRNA-PSEUDOURIDINE SYNTHASE"/>
    <property type="match status" value="1"/>
</dbReference>
<reference evidence="9" key="2">
    <citation type="submission" date="2016-01" db="EMBL/GenBank/DDBJ databases">
        <title>Six Aerococcus type strain genome sequencing and assembly using PacBio and Illumina Hiseq.</title>
        <authorList>
            <person name="Carkaci D."/>
            <person name="Dargis R."/>
            <person name="Nielsen X.C."/>
            <person name="Skovgaard O."/>
            <person name="Fuursted K."/>
            <person name="Christensen J.J."/>
        </authorList>
    </citation>
    <scope>NUCLEOTIDE SEQUENCE [LARGE SCALE GENOMIC DNA]</scope>
    <source>
        <strain evidence="9">CCUG42038B</strain>
    </source>
</reference>